<dbReference type="Gene3D" id="3.40.50.12500">
    <property type="match status" value="1"/>
</dbReference>
<dbReference type="InterPro" id="IPR053714">
    <property type="entry name" value="Iso_Racemase_Enz_sf"/>
</dbReference>
<sequence>MRILAVTPIAVTDSELARRQQRYDRLAPANVSVLLHNLGTDPDVPRALENDDDVAASEEAVTAWFAAADAQNVDAFLPDCVLDPGVGPGARTQQRPVLGLMRLASGFLAATGASLGAVARNDAIAAELERKLATYGIGPLHEPVSVLNLSLAEIADDTAWSASVATALESMSAGYVLNACSAVNLTGAVNRGPVLVDPTALALQLAGLLSHQRDSIPGSVPA</sequence>
<evidence type="ECO:0000313" key="1">
    <source>
        <dbReference type="EMBL" id="MCC3266948.1"/>
    </source>
</evidence>
<protein>
    <recommendedName>
        <fullName evidence="3">Hydantoin racemase</fullName>
    </recommendedName>
</protein>
<keyword evidence="2" id="KW-1185">Reference proteome</keyword>
<dbReference type="EMBL" id="JAJFZQ010000006">
    <property type="protein sequence ID" value="MCC3266948.1"/>
    <property type="molecule type" value="Genomic_DNA"/>
</dbReference>
<dbReference type="RefSeq" id="WP_227891751.1">
    <property type="nucleotide sequence ID" value="NZ_JAJFZQ010000006.1"/>
</dbReference>
<name>A0ABS8GLA3_9MICC</name>
<comment type="caution">
    <text evidence="1">The sequence shown here is derived from an EMBL/GenBank/DDBJ whole genome shotgun (WGS) entry which is preliminary data.</text>
</comment>
<evidence type="ECO:0000313" key="2">
    <source>
        <dbReference type="Proteomes" id="UP001139168"/>
    </source>
</evidence>
<proteinExistence type="predicted"/>
<evidence type="ECO:0008006" key="3">
    <source>
        <dbReference type="Google" id="ProtNLM"/>
    </source>
</evidence>
<organism evidence="1 2">
    <name type="scientific">Arthrobacter gengyunqii</name>
    <dbReference type="NCBI Taxonomy" id="2886940"/>
    <lineage>
        <taxon>Bacteria</taxon>
        <taxon>Bacillati</taxon>
        <taxon>Actinomycetota</taxon>
        <taxon>Actinomycetes</taxon>
        <taxon>Micrococcales</taxon>
        <taxon>Micrococcaceae</taxon>
        <taxon>Arthrobacter</taxon>
    </lineage>
</organism>
<reference evidence="1" key="1">
    <citation type="submission" date="2021-10" db="EMBL/GenBank/DDBJ databases">
        <title>Novel species in genus Arthrobacter.</title>
        <authorList>
            <person name="Liu Y."/>
        </authorList>
    </citation>
    <scope>NUCLEOTIDE SEQUENCE</scope>
    <source>
        <strain evidence="1">Zg-Y786</strain>
    </source>
</reference>
<dbReference type="Proteomes" id="UP001139168">
    <property type="component" value="Unassembled WGS sequence"/>
</dbReference>
<gene>
    <name evidence="1" type="ORF">LJ752_12955</name>
</gene>
<accession>A0ABS8GLA3</accession>